<reference evidence="4 5" key="1">
    <citation type="submission" date="2019-03" db="EMBL/GenBank/DDBJ databases">
        <title>Comparative insights into the high quality Complete genome sequence of highly metal resistant Cupriavidus metallidurans strain BS1 isolated from a gold-copper mine.</title>
        <authorList>
            <person name="Mazhar H.S."/>
            <person name="Rensing C."/>
        </authorList>
    </citation>
    <scope>NUCLEOTIDE SEQUENCE [LARGE SCALE GENOMIC DNA]</scope>
    <source>
        <strain evidence="4 5">BS1</strain>
    </source>
</reference>
<organism evidence="4 5">
    <name type="scientific">Cupriavidus metallidurans</name>
    <dbReference type="NCBI Taxonomy" id="119219"/>
    <lineage>
        <taxon>Bacteria</taxon>
        <taxon>Pseudomonadati</taxon>
        <taxon>Pseudomonadota</taxon>
        <taxon>Betaproteobacteria</taxon>
        <taxon>Burkholderiales</taxon>
        <taxon>Burkholderiaceae</taxon>
        <taxon>Cupriavidus</taxon>
    </lineage>
</organism>
<dbReference type="GO" id="GO:0006355">
    <property type="term" value="P:regulation of DNA-templated transcription"/>
    <property type="evidence" value="ECO:0007669"/>
    <property type="project" value="InterPro"/>
</dbReference>
<dbReference type="InterPro" id="IPR016032">
    <property type="entry name" value="Sig_transdc_resp-reg_C-effctor"/>
</dbReference>
<proteinExistence type="predicted"/>
<feature type="domain" description="OmpR/PhoB-type" evidence="3">
    <location>
        <begin position="1"/>
        <end position="97"/>
    </location>
</feature>
<sequence length="104" mass="11809">MILSVEGTLQLDCRTRRLRLLGRTEILSPSESRLLACLLRERGRALDRMHITRKTCGRDWVYGDRTVDVLVSRLRLRLRGGPVKIVSVHGVGYMLADEADHDAP</sequence>
<dbReference type="Gene3D" id="1.10.10.10">
    <property type="entry name" value="Winged helix-like DNA-binding domain superfamily/Winged helix DNA-binding domain"/>
    <property type="match status" value="1"/>
</dbReference>
<evidence type="ECO:0000256" key="2">
    <source>
        <dbReference type="PROSITE-ProRule" id="PRU01091"/>
    </source>
</evidence>
<dbReference type="PROSITE" id="PS51755">
    <property type="entry name" value="OMPR_PHOB"/>
    <property type="match status" value="1"/>
</dbReference>
<name>A0A482J0I1_9BURK</name>
<dbReference type="RefSeq" id="WP_133258089.1">
    <property type="nucleotide sequence ID" value="NZ_CP037901.1"/>
</dbReference>
<dbReference type="SMART" id="SM00862">
    <property type="entry name" value="Trans_reg_C"/>
    <property type="match status" value="1"/>
</dbReference>
<evidence type="ECO:0000259" key="3">
    <source>
        <dbReference type="PROSITE" id="PS51755"/>
    </source>
</evidence>
<dbReference type="SUPFAM" id="SSF46894">
    <property type="entry name" value="C-terminal effector domain of the bipartite response regulators"/>
    <property type="match status" value="1"/>
</dbReference>
<gene>
    <name evidence="4" type="ORF">DDF84_022745</name>
</gene>
<dbReference type="InterPro" id="IPR001867">
    <property type="entry name" value="OmpR/PhoB-type_DNA-bd"/>
</dbReference>
<evidence type="ECO:0000313" key="4">
    <source>
        <dbReference type="EMBL" id="QBP12540.1"/>
    </source>
</evidence>
<keyword evidence="1 2" id="KW-0238">DNA-binding</keyword>
<dbReference type="GO" id="GO:0000160">
    <property type="term" value="P:phosphorelay signal transduction system"/>
    <property type="evidence" value="ECO:0007669"/>
    <property type="project" value="InterPro"/>
</dbReference>
<evidence type="ECO:0000256" key="1">
    <source>
        <dbReference type="ARBA" id="ARBA00023125"/>
    </source>
</evidence>
<dbReference type="GO" id="GO:0003677">
    <property type="term" value="F:DNA binding"/>
    <property type="evidence" value="ECO:0007669"/>
    <property type="project" value="UniProtKB-UniRule"/>
</dbReference>
<feature type="DNA-binding region" description="OmpR/PhoB-type" evidence="2">
    <location>
        <begin position="1"/>
        <end position="97"/>
    </location>
</feature>
<dbReference type="InterPro" id="IPR036388">
    <property type="entry name" value="WH-like_DNA-bd_sf"/>
</dbReference>
<dbReference type="AlphaFoldDB" id="A0A482J0I1"/>
<protein>
    <recommendedName>
        <fullName evidence="3">OmpR/PhoB-type domain-containing protein</fullName>
    </recommendedName>
</protein>
<dbReference type="Pfam" id="PF00486">
    <property type="entry name" value="Trans_reg_C"/>
    <property type="match status" value="1"/>
</dbReference>
<accession>A0A482J0I1</accession>
<dbReference type="EMBL" id="CP037901">
    <property type="protein sequence ID" value="QBP12540.1"/>
    <property type="molecule type" value="Genomic_DNA"/>
</dbReference>
<dbReference type="Proteomes" id="UP000253772">
    <property type="component" value="Chromosome c2"/>
</dbReference>
<evidence type="ECO:0000313" key="5">
    <source>
        <dbReference type="Proteomes" id="UP000253772"/>
    </source>
</evidence>
<dbReference type="OrthoDB" id="7301242at2"/>